<feature type="compositionally biased region" description="Polar residues" evidence="1">
    <location>
        <begin position="231"/>
        <end position="252"/>
    </location>
</feature>
<feature type="compositionally biased region" description="Polar residues" evidence="1">
    <location>
        <begin position="123"/>
        <end position="137"/>
    </location>
</feature>
<dbReference type="EMBL" id="JAUEPU010000003">
    <property type="protein sequence ID" value="KAK0504070.1"/>
    <property type="molecule type" value="Genomic_DNA"/>
</dbReference>
<feature type="region of interest" description="Disordered" evidence="1">
    <location>
        <begin position="231"/>
        <end position="289"/>
    </location>
</feature>
<proteinExistence type="predicted"/>
<feature type="compositionally biased region" description="Acidic residues" evidence="1">
    <location>
        <begin position="407"/>
        <end position="422"/>
    </location>
</feature>
<feature type="compositionally biased region" description="Acidic residues" evidence="1">
    <location>
        <begin position="674"/>
        <end position="688"/>
    </location>
</feature>
<feature type="compositionally biased region" description="Acidic residues" evidence="1">
    <location>
        <begin position="536"/>
        <end position="545"/>
    </location>
</feature>
<feature type="compositionally biased region" description="Acidic residues" evidence="1">
    <location>
        <begin position="603"/>
        <end position="629"/>
    </location>
</feature>
<protein>
    <submittedName>
        <fullName evidence="3">Uncharacterized protein</fullName>
    </submittedName>
</protein>
<feature type="compositionally biased region" description="Low complexity" evidence="1">
    <location>
        <begin position="448"/>
        <end position="469"/>
    </location>
</feature>
<reference evidence="3" key="1">
    <citation type="submission" date="2023-06" db="EMBL/GenBank/DDBJ databases">
        <authorList>
            <consortium name="Lawrence Berkeley National Laboratory"/>
            <person name="Ahrendt S."/>
            <person name="Sahu N."/>
            <person name="Indic B."/>
            <person name="Wong-Bajracharya J."/>
            <person name="Merenyi Z."/>
            <person name="Ke H.-M."/>
            <person name="Monk M."/>
            <person name="Kocsube S."/>
            <person name="Drula E."/>
            <person name="Lipzen A."/>
            <person name="Balint B."/>
            <person name="Henrissat B."/>
            <person name="Andreopoulos B."/>
            <person name="Martin F.M."/>
            <person name="Harder C.B."/>
            <person name="Rigling D."/>
            <person name="Ford K.L."/>
            <person name="Foster G.D."/>
            <person name="Pangilinan J."/>
            <person name="Papanicolaou A."/>
            <person name="Barry K."/>
            <person name="LaButti K."/>
            <person name="Viragh M."/>
            <person name="Koriabine M."/>
            <person name="Yan M."/>
            <person name="Riley R."/>
            <person name="Champramary S."/>
            <person name="Plett K.L."/>
            <person name="Tsai I.J."/>
            <person name="Slot J."/>
            <person name="Sipos G."/>
            <person name="Plett J."/>
            <person name="Nagy L.G."/>
            <person name="Grigoriev I.V."/>
        </authorList>
    </citation>
    <scope>NUCLEOTIDE SEQUENCE</scope>
    <source>
        <strain evidence="3">HWK02</strain>
    </source>
</reference>
<feature type="compositionally biased region" description="Basic and acidic residues" evidence="1">
    <location>
        <begin position="646"/>
        <end position="656"/>
    </location>
</feature>
<accession>A0AA39QJG7</accession>
<keyword evidence="2" id="KW-0732">Signal</keyword>
<organism evidence="3 4">
    <name type="scientific">Armillaria luteobubalina</name>
    <dbReference type="NCBI Taxonomy" id="153913"/>
    <lineage>
        <taxon>Eukaryota</taxon>
        <taxon>Fungi</taxon>
        <taxon>Dikarya</taxon>
        <taxon>Basidiomycota</taxon>
        <taxon>Agaricomycotina</taxon>
        <taxon>Agaricomycetes</taxon>
        <taxon>Agaricomycetidae</taxon>
        <taxon>Agaricales</taxon>
        <taxon>Marasmiineae</taxon>
        <taxon>Physalacriaceae</taxon>
        <taxon>Armillaria</taxon>
    </lineage>
</organism>
<feature type="signal peptide" evidence="2">
    <location>
        <begin position="1"/>
        <end position="20"/>
    </location>
</feature>
<feature type="region of interest" description="Disordered" evidence="1">
    <location>
        <begin position="405"/>
        <end position="688"/>
    </location>
</feature>
<evidence type="ECO:0000313" key="4">
    <source>
        <dbReference type="Proteomes" id="UP001175228"/>
    </source>
</evidence>
<feature type="compositionally biased region" description="Acidic residues" evidence="1">
    <location>
        <begin position="435"/>
        <end position="447"/>
    </location>
</feature>
<evidence type="ECO:0000256" key="2">
    <source>
        <dbReference type="SAM" id="SignalP"/>
    </source>
</evidence>
<feature type="compositionally biased region" description="Polar residues" evidence="1">
    <location>
        <begin position="276"/>
        <end position="289"/>
    </location>
</feature>
<feature type="chain" id="PRO_5041345205" evidence="2">
    <location>
        <begin position="21"/>
        <end position="688"/>
    </location>
</feature>
<feature type="compositionally biased region" description="Gly residues" evidence="1">
    <location>
        <begin position="260"/>
        <end position="273"/>
    </location>
</feature>
<feature type="region of interest" description="Disordered" evidence="1">
    <location>
        <begin position="92"/>
        <end position="145"/>
    </location>
</feature>
<evidence type="ECO:0000313" key="3">
    <source>
        <dbReference type="EMBL" id="KAK0504070.1"/>
    </source>
</evidence>
<keyword evidence="4" id="KW-1185">Reference proteome</keyword>
<feature type="compositionally biased region" description="Acidic residues" evidence="1">
    <location>
        <begin position="569"/>
        <end position="579"/>
    </location>
</feature>
<name>A0AA39QJG7_9AGAR</name>
<sequence>MHIHRLSLAVIALYTITASSAPATTLDEYEELDARDFLGSSKNNNNGGQSGQCQKTTARGIDFDVDIIKRMFGSSKPTLCGVTAAPTQQSCKSFSADEGSNSEQEGTSGGRTSNNLKRGFFGSSRTHGTQTNGNSDGYTPLDPKLGKKATATAEKILLALQKQSSTCDNAVELPLIDQVLQENTICQAFTYFSKIIQPSLNPFSKKAKVLMATWLEGPIALANGQSVPMSTVIGSSPNSTTGTRTSQNSTAIGSSRGSGSRTGGSRGRLGTRGSGNMTENTGQDNSNNFWKVEPNVYKSKKAIAVKALAGTSSTATSTTESTDEGEGVAEYLSNSEVQESEKAFTKEFATLVFKAIEDAYKQALSCGKKKDKSKIESQWAKVKSAKTLVQQGLDHYFEAMVTAAGVDDSEPTAEEPAGDEDGAMGPDDGGQIDPSDPENNDTLDSPEDPGAGTSTGDDTSDTPADGPDGLETQESGDDQQSSYGGEDTLGSESTGGNGGPNSNESDTDNEETGSGHGDSDSLGNESTGGQGGPDSNESDPGEEEYGSGHGGSDSLGSDSTGKKGGPDSNESDTGNEEYDPSQSEAGDKGSDYGDEYGSGQDEAGNEEPDSSDEEYDSGQGEADDEEPEEYGSSQGEAGDEELDSGSGRDRNSHGSSDEYSSESQDDGELRGEENSDQGNDEEESTEEF</sequence>
<gene>
    <name evidence="3" type="ORF">EDD18DRAFT_1131890</name>
</gene>
<dbReference type="AlphaFoldDB" id="A0AA39QJG7"/>
<dbReference type="Proteomes" id="UP001175228">
    <property type="component" value="Unassembled WGS sequence"/>
</dbReference>
<comment type="caution">
    <text evidence="3">The sequence shown here is derived from an EMBL/GenBank/DDBJ whole genome shotgun (WGS) entry which is preliminary data.</text>
</comment>
<feature type="compositionally biased region" description="Polar residues" evidence="1">
    <location>
        <begin position="92"/>
        <end position="116"/>
    </location>
</feature>
<evidence type="ECO:0000256" key="1">
    <source>
        <dbReference type="SAM" id="MobiDB-lite"/>
    </source>
</evidence>